<dbReference type="Pfam" id="PF00023">
    <property type="entry name" value="Ank"/>
    <property type="match status" value="2"/>
</dbReference>
<dbReference type="InterPro" id="IPR004087">
    <property type="entry name" value="KH_dom"/>
</dbReference>
<feature type="compositionally biased region" description="Low complexity" evidence="6">
    <location>
        <begin position="1702"/>
        <end position="1716"/>
    </location>
</feature>
<dbReference type="InterPro" id="IPR036770">
    <property type="entry name" value="Ankyrin_rpt-contain_sf"/>
</dbReference>
<organism evidence="9 10">
    <name type="scientific">Porites lobata</name>
    <dbReference type="NCBI Taxonomy" id="104759"/>
    <lineage>
        <taxon>Eukaryota</taxon>
        <taxon>Metazoa</taxon>
        <taxon>Cnidaria</taxon>
        <taxon>Anthozoa</taxon>
        <taxon>Hexacorallia</taxon>
        <taxon>Scleractinia</taxon>
        <taxon>Fungiina</taxon>
        <taxon>Poritidae</taxon>
        <taxon>Porites</taxon>
    </lineage>
</organism>
<feature type="region of interest" description="Disordered" evidence="6">
    <location>
        <begin position="1631"/>
        <end position="1761"/>
    </location>
</feature>
<feature type="repeat" description="ANK" evidence="4">
    <location>
        <begin position="437"/>
        <end position="469"/>
    </location>
</feature>
<feature type="compositionally biased region" description="Polar residues" evidence="6">
    <location>
        <begin position="1300"/>
        <end position="1338"/>
    </location>
</feature>
<feature type="repeat" description="ANK" evidence="4">
    <location>
        <begin position="270"/>
        <end position="302"/>
    </location>
</feature>
<feature type="compositionally biased region" description="Low complexity" evidence="6">
    <location>
        <begin position="1339"/>
        <end position="1348"/>
    </location>
</feature>
<feature type="compositionally biased region" description="Polar residues" evidence="6">
    <location>
        <begin position="780"/>
        <end position="804"/>
    </location>
</feature>
<name>A0ABN8R2I9_9CNID</name>
<feature type="compositionally biased region" description="Polar residues" evidence="6">
    <location>
        <begin position="1403"/>
        <end position="1416"/>
    </location>
</feature>
<dbReference type="SUPFAM" id="SSF54791">
    <property type="entry name" value="Eukaryotic type KH-domain (KH-domain type I)"/>
    <property type="match status" value="1"/>
</dbReference>
<dbReference type="Pfam" id="PF00013">
    <property type="entry name" value="KH_1"/>
    <property type="match status" value="1"/>
</dbReference>
<evidence type="ECO:0000256" key="5">
    <source>
        <dbReference type="PROSITE-ProRule" id="PRU00117"/>
    </source>
</evidence>
<feature type="region of interest" description="Disordered" evidence="6">
    <location>
        <begin position="659"/>
        <end position="680"/>
    </location>
</feature>
<feature type="repeat" description="ANK" evidence="4">
    <location>
        <begin position="203"/>
        <end position="235"/>
    </location>
</feature>
<feature type="compositionally biased region" description="Basic residues" evidence="6">
    <location>
        <begin position="664"/>
        <end position="680"/>
    </location>
</feature>
<feature type="compositionally biased region" description="Polar residues" evidence="6">
    <location>
        <begin position="1190"/>
        <end position="1201"/>
    </location>
</feature>
<dbReference type="SMART" id="SM00248">
    <property type="entry name" value="ANK"/>
    <property type="match status" value="17"/>
</dbReference>
<feature type="compositionally biased region" description="Low complexity" evidence="6">
    <location>
        <begin position="1593"/>
        <end position="1609"/>
    </location>
</feature>
<gene>
    <name evidence="9" type="ORF">PLOB_00012817</name>
</gene>
<feature type="repeat" description="ANK" evidence="4">
    <location>
        <begin position="404"/>
        <end position="436"/>
    </location>
</feature>
<dbReference type="Gene3D" id="1.10.150.50">
    <property type="entry name" value="Transcription Factor, Ets-1"/>
    <property type="match status" value="1"/>
</dbReference>
<dbReference type="InterPro" id="IPR001660">
    <property type="entry name" value="SAM"/>
</dbReference>
<feature type="repeat" description="ANK" evidence="4">
    <location>
        <begin position="470"/>
        <end position="499"/>
    </location>
</feature>
<feature type="region of interest" description="Disordered" evidence="6">
    <location>
        <begin position="1110"/>
        <end position="1146"/>
    </location>
</feature>
<feature type="compositionally biased region" description="Polar residues" evidence="6">
    <location>
        <begin position="1500"/>
        <end position="1516"/>
    </location>
</feature>
<evidence type="ECO:0000256" key="3">
    <source>
        <dbReference type="ARBA" id="ARBA00023043"/>
    </source>
</evidence>
<dbReference type="SMART" id="SM00454">
    <property type="entry name" value="SAM"/>
    <property type="match status" value="1"/>
</dbReference>
<dbReference type="InterPro" id="IPR051165">
    <property type="entry name" value="Multifunctional_ANK_Repeat"/>
</dbReference>
<comment type="similarity">
    <text evidence="1">Belongs to the BicC family.</text>
</comment>
<feature type="compositionally biased region" description="Acidic residues" evidence="6">
    <location>
        <begin position="7"/>
        <end position="23"/>
    </location>
</feature>
<dbReference type="PROSITE" id="PS50297">
    <property type="entry name" value="ANK_REP_REGION"/>
    <property type="match status" value="13"/>
</dbReference>
<evidence type="ECO:0000256" key="4">
    <source>
        <dbReference type="PROSITE-ProRule" id="PRU00023"/>
    </source>
</evidence>
<evidence type="ECO:0000259" key="8">
    <source>
        <dbReference type="SMART" id="SM00454"/>
    </source>
</evidence>
<feature type="compositionally biased region" description="Basic and acidic residues" evidence="6">
    <location>
        <begin position="1487"/>
        <end position="1499"/>
    </location>
</feature>
<dbReference type="EMBL" id="CALNXK010000171">
    <property type="protein sequence ID" value="CAH3172290.1"/>
    <property type="molecule type" value="Genomic_DNA"/>
</dbReference>
<feature type="region of interest" description="Disordered" evidence="6">
    <location>
        <begin position="1477"/>
        <end position="1618"/>
    </location>
</feature>
<protein>
    <submittedName>
        <fullName evidence="9">Uncharacterized protein</fullName>
    </submittedName>
</protein>
<dbReference type="SUPFAM" id="SSF48403">
    <property type="entry name" value="Ankyrin repeat"/>
    <property type="match status" value="2"/>
</dbReference>
<evidence type="ECO:0000313" key="9">
    <source>
        <dbReference type="EMBL" id="CAH3172290.1"/>
    </source>
</evidence>
<feature type="domain" description="K Homology" evidence="7">
    <location>
        <begin position="1037"/>
        <end position="1108"/>
    </location>
</feature>
<evidence type="ECO:0000256" key="6">
    <source>
        <dbReference type="SAM" id="MobiDB-lite"/>
    </source>
</evidence>
<keyword evidence="10" id="KW-1185">Reference proteome</keyword>
<evidence type="ECO:0000313" key="10">
    <source>
        <dbReference type="Proteomes" id="UP001159405"/>
    </source>
</evidence>
<dbReference type="PRINTS" id="PR01415">
    <property type="entry name" value="ANKYRIN"/>
</dbReference>
<feature type="region of interest" description="Disordered" evidence="6">
    <location>
        <begin position="1403"/>
        <end position="1428"/>
    </location>
</feature>
<dbReference type="Pfam" id="PF00536">
    <property type="entry name" value="SAM_1"/>
    <property type="match status" value="1"/>
</dbReference>
<feature type="compositionally biased region" description="Low complexity" evidence="6">
    <location>
        <begin position="975"/>
        <end position="992"/>
    </location>
</feature>
<feature type="compositionally biased region" description="Low complexity" evidence="6">
    <location>
        <begin position="1257"/>
        <end position="1273"/>
    </location>
</feature>
<keyword evidence="3 4" id="KW-0040">ANK repeat</keyword>
<feature type="compositionally biased region" description="Polar residues" evidence="6">
    <location>
        <begin position="1666"/>
        <end position="1679"/>
    </location>
</feature>
<feature type="region of interest" description="Disordered" evidence="6">
    <location>
        <begin position="1"/>
        <end position="23"/>
    </location>
</feature>
<feature type="repeat" description="ANK" evidence="4">
    <location>
        <begin position="504"/>
        <end position="536"/>
    </location>
</feature>
<feature type="compositionally biased region" description="Polar residues" evidence="6">
    <location>
        <begin position="1225"/>
        <end position="1240"/>
    </location>
</feature>
<feature type="compositionally biased region" description="Low complexity" evidence="6">
    <location>
        <begin position="1524"/>
        <end position="1536"/>
    </location>
</feature>
<feature type="compositionally biased region" description="Polar residues" evidence="6">
    <location>
        <begin position="1633"/>
        <end position="1647"/>
    </location>
</feature>
<dbReference type="InterPro" id="IPR013761">
    <property type="entry name" value="SAM/pointed_sf"/>
</dbReference>
<feature type="repeat" description="ANK" evidence="4">
    <location>
        <begin position="41"/>
        <end position="68"/>
    </location>
</feature>
<comment type="caution">
    <text evidence="9">The sequence shown here is derived from an EMBL/GenBank/DDBJ whole genome shotgun (WGS) entry which is preliminary data.</text>
</comment>
<feature type="repeat" description="ANK" evidence="4">
    <location>
        <begin position="69"/>
        <end position="101"/>
    </location>
</feature>
<feature type="compositionally biased region" description="Basic and acidic residues" evidence="6">
    <location>
        <begin position="818"/>
        <end position="864"/>
    </location>
</feature>
<dbReference type="InterPro" id="IPR004088">
    <property type="entry name" value="KH_dom_type_1"/>
</dbReference>
<feature type="repeat" description="ANK" evidence="4">
    <location>
        <begin position="304"/>
        <end position="336"/>
    </location>
</feature>
<keyword evidence="5" id="KW-0694">RNA-binding</keyword>
<feature type="repeat" description="ANK" evidence="4">
    <location>
        <begin position="337"/>
        <end position="369"/>
    </location>
</feature>
<feature type="compositionally biased region" description="Polar residues" evidence="6">
    <location>
        <begin position="1717"/>
        <end position="1734"/>
    </location>
</feature>
<keyword evidence="2" id="KW-0677">Repeat</keyword>
<dbReference type="PANTHER" id="PTHR24123">
    <property type="entry name" value="ANKYRIN REPEAT-CONTAINING"/>
    <property type="match status" value="1"/>
</dbReference>
<dbReference type="PROSITE" id="PS50084">
    <property type="entry name" value="KH_TYPE_1"/>
    <property type="match status" value="1"/>
</dbReference>
<feature type="compositionally biased region" description="Polar residues" evidence="6">
    <location>
        <begin position="933"/>
        <end position="954"/>
    </location>
</feature>
<dbReference type="InterPro" id="IPR002110">
    <property type="entry name" value="Ankyrin_rpt"/>
</dbReference>
<proteinExistence type="inferred from homology"/>
<dbReference type="SMART" id="SM00322">
    <property type="entry name" value="KH"/>
    <property type="match status" value="1"/>
</dbReference>
<dbReference type="PROSITE" id="PS50088">
    <property type="entry name" value="ANK_REPEAT"/>
    <property type="match status" value="15"/>
</dbReference>
<feature type="repeat" description="ANK" evidence="4">
    <location>
        <begin position="170"/>
        <end position="202"/>
    </location>
</feature>
<feature type="compositionally biased region" description="Polar residues" evidence="6">
    <location>
        <begin position="899"/>
        <end position="919"/>
    </location>
</feature>
<feature type="region of interest" description="Disordered" evidence="6">
    <location>
        <begin position="1883"/>
        <end position="1905"/>
    </location>
</feature>
<dbReference type="Gene3D" id="1.25.40.20">
    <property type="entry name" value="Ankyrin repeat-containing domain"/>
    <property type="match status" value="7"/>
</dbReference>
<feature type="repeat" description="ANK" evidence="4">
    <location>
        <begin position="136"/>
        <end position="168"/>
    </location>
</feature>
<evidence type="ECO:0000256" key="1">
    <source>
        <dbReference type="ARBA" id="ARBA00007662"/>
    </source>
</evidence>
<feature type="repeat" description="ANK" evidence="4">
    <location>
        <begin position="371"/>
        <end position="403"/>
    </location>
</feature>
<dbReference type="InterPro" id="IPR036612">
    <property type="entry name" value="KH_dom_type_1_sf"/>
</dbReference>
<dbReference type="Gene3D" id="3.30.1370.10">
    <property type="entry name" value="K Homology domain, type 1"/>
    <property type="match status" value="1"/>
</dbReference>
<feature type="compositionally biased region" description="Polar residues" evidence="6">
    <location>
        <begin position="1279"/>
        <end position="1291"/>
    </location>
</feature>
<feature type="compositionally biased region" description="Low complexity" evidence="6">
    <location>
        <begin position="1116"/>
        <end position="1132"/>
    </location>
</feature>
<reference evidence="9 10" key="1">
    <citation type="submission" date="2022-05" db="EMBL/GenBank/DDBJ databases">
        <authorList>
            <consortium name="Genoscope - CEA"/>
            <person name="William W."/>
        </authorList>
    </citation>
    <scope>NUCLEOTIDE SEQUENCE [LARGE SCALE GENOMIC DNA]</scope>
</reference>
<feature type="region of interest" description="Disordered" evidence="6">
    <location>
        <begin position="1166"/>
        <end position="1348"/>
    </location>
</feature>
<dbReference type="Proteomes" id="UP001159405">
    <property type="component" value="Unassembled WGS sequence"/>
</dbReference>
<feature type="region of interest" description="Disordered" evidence="6">
    <location>
        <begin position="755"/>
        <end position="1033"/>
    </location>
</feature>
<evidence type="ECO:0000259" key="7">
    <source>
        <dbReference type="SMART" id="SM00322"/>
    </source>
</evidence>
<dbReference type="Pfam" id="PF12796">
    <property type="entry name" value="Ank_2"/>
    <property type="match status" value="6"/>
</dbReference>
<feature type="repeat" description="ANK" evidence="4">
    <location>
        <begin position="537"/>
        <end position="569"/>
    </location>
</feature>
<dbReference type="SUPFAM" id="SSF47769">
    <property type="entry name" value="SAM/Pointed domain"/>
    <property type="match status" value="1"/>
</dbReference>
<sequence>MWTMSSGEEENDEGVEAAQIDETDPVFRSVAEADVSLDEMMSLACRQGKLDIVELLLESGAHVDYRNKAGNTPLLEACSQGHADVARYLLDHNANIDAPTETTSDSALTWACTLGNEAIVELLLERTSNVEHRTKDGCTALMFAALAGHVKVAAMLLDHGAEINVESDSNKDSPLTFACWKGHCDVVELLLERNANIEHRTKEGFTPLMFAALGGHTDVARKLLERKAKVNVPSGSNNDIPLTSACWKGHHDVVKLLLEFKSNIEHRTKDGCTPLMLAAREGHYSVAKLILDSNAEVNVPSGSENNIPLTLACWKGHTDVVELLLEHKSNIEHRNKAGCTPLMLASREGHVETTRLLLNKGAEINTPSGSNDDTPLTLACWKGHVEVVDLLLKHNSKGDHQTKTGCTPLMEATREGHVAVAEKLILHGADVELPDNYGQSPLFMACWKGHRDVAELLLENVANRDCRTKTGITPLFQACRENHVDVVELLLDYGASVNAPFPNSRENPLTLAGEKGHVELVSLLLSRMANVECHTKKGCTPFHLACKEGHLQISQQLYEKGADTEACDSRNNTPLVAAMKNGHVEVVEWLLGVVNHLPSEDLCQKCLVAPVDDKEKHDDMMLGRTKCYDLVTKAKKAKEQKVQRNTEIFLKELEHEKEREDIRKKKAAAKRRDKRKRRKAARECDSQCIGQIVEDLPLENRPQEAFVDEYDHEQEDGVGDVVDTTRKNTEEVLTTDSHKESTTVKGDNPVIENALNNRQVTDDCKNKLSSSNSNKRPPQDVSQTKPRRPLSSTSDVLTSENSLSSKDKGRQRSQSAGKEFDSQNHKVQDRNSRQRYDELPKISKKKNNQEDPARSQKVEVKTKTTSEVTQSQEVNCVKTETKYHSKGEKPASKKESNERANNSVGSPKKSTSHGKQQSAGGTGHSGGKASSPKDATSHTGSPAKPSSDTNQGSAKRSKDGTHAVDGTHVLSGNDSSRGSTKTTSSSGHTPSGAKNSSSDGEREHKPVIHSPRSKQQHSQIGEGEDSWKEVTRSTNSKTVMFQLTAPNAICGRVIGRGGSKINSITEESGAQITIGKPEPRNPTDRIITIKGSSKAVQRAKYLVTQALNTPSTMGQATPTSSTATTSNAMSSSDRMETNTSPAPVRGNYAAIPSSSSEWPTIEQANNMAVQAPPTKPVTPNKTEKPRDAGKNSSDFSDSSQEVFEENGASVVNDRAPDSVEVAKTFASSTPVSSGSTQTALSAWKPYRQSPQSMGACTSAVTTTASSGVTVSSARDAGSRVTSARQSSSDNPGSCKPQHPLGNQGTQEHQGARQYGQSISTVSEATTVSSQNNWGTKKQSSSPTSVATVSISTSAVTTTTDMDRHVTPENPFGVIGEVASAVTALQTEATPVPEFTALQQDQLLQKRAPSSTTTTEAGSGLLTSPREKNKSKFPYFSPWASQRTGISDIGTDSYSSGGKLEGSLPGMELFTSSLFSSGSLSSYPWSTGEDRNELSEERSRSISWSGQHDYQGEQQFISPVKEKFSSSAQKSAADSSAVTMRASDLRGDSGTFKPLSSGIWGPVTSQPPPPASHVTSLSVVCDDGSPDKQAWNNSDSTSSSRSSSRQELSSIMDSDVQGNSGVWNSSAFVEDMTPTPQQASGGMSTALSDQGVPTGAQWVPGRGAYSAPSSPSLPRTQNLPESAPPSVGGRPSVDDFAVRSWTSKQRSPRSLSSSEASTGWSENLPTQPRRSSVDLSQPGVGESTIPAHPWQQYSRMPQGPYPPGLTMRENWIDQQSSSTGISEINQLLQRLALEKYIPVFEEHGIDATRLAQMIEEDLENLGIPKGPRLKLMFAVHGARGSSGSTFQTPGNGFVKMEQAPTILPQHKKPNKMDQPPLYNNHNHVLSQHSDSHLSPLGHKSKQSLKQPLHASLLQQSPGNHGNQHLLSLMTAQGGGGRSVNPGQHVGMGGQNHAGHLPPRPHSAAGNMITNQAYVPVGSHGDQGMSYVPQQQGQYMNHLPYTQGPAPPQVFYPGGFYYFYQQQ</sequence>
<dbReference type="PANTHER" id="PTHR24123:SF33">
    <property type="entry name" value="PROTEIN HOS4"/>
    <property type="match status" value="1"/>
</dbReference>
<feature type="domain" description="SAM" evidence="8">
    <location>
        <begin position="1775"/>
        <end position="1840"/>
    </location>
</feature>
<evidence type="ECO:0000256" key="2">
    <source>
        <dbReference type="ARBA" id="ARBA00022737"/>
    </source>
</evidence>
<feature type="compositionally biased region" description="Basic and acidic residues" evidence="6">
    <location>
        <begin position="879"/>
        <end position="898"/>
    </location>
</feature>
<feature type="repeat" description="ANK" evidence="4">
    <location>
        <begin position="237"/>
        <end position="269"/>
    </location>
</feature>
<accession>A0ABN8R2I9</accession>